<comment type="caution">
    <text evidence="8">The sequence shown here is derived from an EMBL/GenBank/DDBJ whole genome shotgun (WGS) entry which is preliminary data.</text>
</comment>
<evidence type="ECO:0000256" key="7">
    <source>
        <dbReference type="ARBA" id="ARBA00023237"/>
    </source>
</evidence>
<comment type="similarity">
    <text evidence="2">Belongs to the outer membrane factor (OMF) (TC 1.B.17) family.</text>
</comment>
<dbReference type="GO" id="GO:0015562">
    <property type="term" value="F:efflux transmembrane transporter activity"/>
    <property type="evidence" value="ECO:0007669"/>
    <property type="project" value="InterPro"/>
</dbReference>
<dbReference type="Pfam" id="PF02321">
    <property type="entry name" value="OEP"/>
    <property type="match status" value="1"/>
</dbReference>
<keyword evidence="9" id="KW-1185">Reference proteome</keyword>
<name>A0A849KPJ0_9BURK</name>
<dbReference type="InterPro" id="IPR003423">
    <property type="entry name" value="OMP_efflux"/>
</dbReference>
<dbReference type="EMBL" id="JABFCS010000001">
    <property type="protein sequence ID" value="NNU43719.1"/>
    <property type="molecule type" value="Genomic_DNA"/>
</dbReference>
<dbReference type="Gene3D" id="1.20.1600.10">
    <property type="entry name" value="Outer membrane efflux proteins (OEP)"/>
    <property type="match status" value="1"/>
</dbReference>
<dbReference type="Proteomes" id="UP000552954">
    <property type="component" value="Unassembled WGS sequence"/>
</dbReference>
<dbReference type="GO" id="GO:0015288">
    <property type="term" value="F:porin activity"/>
    <property type="evidence" value="ECO:0007669"/>
    <property type="project" value="TreeGrafter"/>
</dbReference>
<gene>
    <name evidence="8" type="ORF">HK415_12000</name>
</gene>
<evidence type="ECO:0000256" key="6">
    <source>
        <dbReference type="ARBA" id="ARBA00023136"/>
    </source>
</evidence>
<evidence type="ECO:0000256" key="2">
    <source>
        <dbReference type="ARBA" id="ARBA00007613"/>
    </source>
</evidence>
<keyword evidence="3" id="KW-0813">Transport</keyword>
<evidence type="ECO:0000256" key="5">
    <source>
        <dbReference type="ARBA" id="ARBA00022692"/>
    </source>
</evidence>
<keyword evidence="4" id="KW-1134">Transmembrane beta strand</keyword>
<keyword evidence="7" id="KW-0998">Cell outer membrane</keyword>
<reference evidence="8 9" key="1">
    <citation type="submission" date="2020-05" db="EMBL/GenBank/DDBJ databases">
        <authorList>
            <person name="Khan S.A."/>
            <person name="Jeon C.O."/>
            <person name="Chun B.H."/>
        </authorList>
    </citation>
    <scope>NUCLEOTIDE SEQUENCE [LARGE SCALE GENOMIC DNA]</scope>
    <source>
        <strain evidence="8 9">B156</strain>
    </source>
</reference>
<evidence type="ECO:0000256" key="1">
    <source>
        <dbReference type="ARBA" id="ARBA00004442"/>
    </source>
</evidence>
<evidence type="ECO:0000313" key="8">
    <source>
        <dbReference type="EMBL" id="NNU43719.1"/>
    </source>
</evidence>
<protein>
    <submittedName>
        <fullName evidence="8">TolC family protein</fullName>
    </submittedName>
</protein>
<dbReference type="RefSeq" id="WP_171559469.1">
    <property type="nucleotide sequence ID" value="NZ_JABFCS010000001.1"/>
</dbReference>
<dbReference type="PANTHER" id="PTHR30026">
    <property type="entry name" value="OUTER MEMBRANE PROTEIN TOLC"/>
    <property type="match status" value="1"/>
</dbReference>
<accession>A0A849KPJ0</accession>
<dbReference type="AlphaFoldDB" id="A0A849KPJ0"/>
<keyword evidence="5" id="KW-0812">Transmembrane</keyword>
<dbReference type="SUPFAM" id="SSF56954">
    <property type="entry name" value="Outer membrane efflux proteins (OEP)"/>
    <property type="match status" value="1"/>
</dbReference>
<dbReference type="GO" id="GO:0009279">
    <property type="term" value="C:cell outer membrane"/>
    <property type="evidence" value="ECO:0007669"/>
    <property type="project" value="UniProtKB-SubCell"/>
</dbReference>
<dbReference type="InterPro" id="IPR051906">
    <property type="entry name" value="TolC-like"/>
</dbReference>
<comment type="subcellular location">
    <subcellularLocation>
        <location evidence="1">Cell outer membrane</location>
    </subcellularLocation>
</comment>
<dbReference type="PANTHER" id="PTHR30026:SF22">
    <property type="entry name" value="OUTER MEMBRANE EFFLUX PROTEIN"/>
    <property type="match status" value="1"/>
</dbReference>
<proteinExistence type="inferred from homology"/>
<evidence type="ECO:0000256" key="3">
    <source>
        <dbReference type="ARBA" id="ARBA00022448"/>
    </source>
</evidence>
<keyword evidence="6" id="KW-0472">Membrane</keyword>
<reference evidence="8 9" key="2">
    <citation type="submission" date="2020-06" db="EMBL/GenBank/DDBJ databases">
        <title>Ramlibacter rhizophilus sp. nov., isolated from rhizosphere soil of national flower Mugunghwa from South Korea.</title>
        <authorList>
            <person name="Zheng-Fei Y."/>
            <person name="Huan T."/>
        </authorList>
    </citation>
    <scope>NUCLEOTIDE SEQUENCE [LARGE SCALE GENOMIC DNA]</scope>
    <source>
        <strain evidence="8 9">B156</strain>
    </source>
</reference>
<organism evidence="8 9">
    <name type="scientific">Ramlibacter montanisoli</name>
    <dbReference type="NCBI Taxonomy" id="2732512"/>
    <lineage>
        <taxon>Bacteria</taxon>
        <taxon>Pseudomonadati</taxon>
        <taxon>Pseudomonadota</taxon>
        <taxon>Betaproteobacteria</taxon>
        <taxon>Burkholderiales</taxon>
        <taxon>Comamonadaceae</taxon>
        <taxon>Ramlibacter</taxon>
    </lineage>
</organism>
<sequence>MGALSHAQRGGIDPGGSGRNAAVLRLDQPLWTGGRITSVIDAASRRLDAAAAGVDEARLEMALRVLAAYLEALRQKGREEHATANAQEHERLLAMIQRRVTQEVSSQTDQRLAESRLQLARHDLSQARQSLRGALAQLSQLSDGSVGAVGWEGLEDPAGPPSLDAALAAALDASPTLRRLAHEEQAAEAAIAQRKSAVLPRVSLRVERVTGGGFPADSRALLVLQAQPGAGLSAHSGVQEAVARREAAHQARAAGERDLRERIALDWEEWIAARGRSEAARLSSTMSAEVFASYARQYVAGRKSWQEVLNAVREATQANFLLEDARAQAAGAAMRLRAQTGMLTTR</sequence>
<evidence type="ECO:0000256" key="4">
    <source>
        <dbReference type="ARBA" id="ARBA00022452"/>
    </source>
</evidence>
<dbReference type="GO" id="GO:1990281">
    <property type="term" value="C:efflux pump complex"/>
    <property type="evidence" value="ECO:0007669"/>
    <property type="project" value="TreeGrafter"/>
</dbReference>
<evidence type="ECO:0000313" key="9">
    <source>
        <dbReference type="Proteomes" id="UP000552954"/>
    </source>
</evidence>